<feature type="region of interest" description="Disordered" evidence="3">
    <location>
        <begin position="240"/>
        <end position="268"/>
    </location>
</feature>
<keyword evidence="6" id="KW-1185">Reference proteome</keyword>
<evidence type="ECO:0000313" key="5">
    <source>
        <dbReference type="EMBL" id="PYC47048.1"/>
    </source>
</evidence>
<dbReference type="Pfam" id="PF04333">
    <property type="entry name" value="MlaA"/>
    <property type="match status" value="1"/>
</dbReference>
<evidence type="ECO:0000256" key="2">
    <source>
        <dbReference type="ARBA" id="ARBA00022729"/>
    </source>
</evidence>
<accession>A0A2V4MSA2</accession>
<feature type="signal peptide" evidence="4">
    <location>
        <begin position="1"/>
        <end position="19"/>
    </location>
</feature>
<reference evidence="5 6" key="1">
    <citation type="submission" date="2018-05" db="EMBL/GenBank/DDBJ databases">
        <title>Oceanovita maritima gen. nov., sp. nov., a marine bacterium in the family Rhodobacteraceae isolated from surface seawater of Lundu port Xiamen, China.</title>
        <authorList>
            <person name="Hetharua B.H."/>
            <person name="Min D."/>
            <person name="Liao H."/>
            <person name="Tian Y."/>
        </authorList>
    </citation>
    <scope>NUCLEOTIDE SEQUENCE [LARGE SCALE GENOMIC DNA]</scope>
    <source>
        <strain evidence="5 6">FSX-11</strain>
    </source>
</reference>
<feature type="chain" id="PRO_5016125673" evidence="4">
    <location>
        <begin position="20"/>
        <end position="268"/>
    </location>
</feature>
<dbReference type="PANTHER" id="PTHR30035:SF3">
    <property type="entry name" value="INTERMEMBRANE PHOSPHOLIPID TRANSPORT SYSTEM LIPOPROTEIN MLAA"/>
    <property type="match status" value="1"/>
</dbReference>
<evidence type="ECO:0000256" key="3">
    <source>
        <dbReference type="SAM" id="MobiDB-lite"/>
    </source>
</evidence>
<name>A0A2V4MSA2_9RHOB</name>
<sequence length="268" mass="28403">MLLRPVRTASFFAGLIALAACSTPDPARMSDGVWDPDEAANRRVHAFNKKLDRAVLAPAGKGYVTIVPAPVVHGVSNFSDNLSLPGTVVNNLLQLDLGGALTNTARFAFNTVVGVGGVFDPAGLIGLHEKDTDFGQTLAVWGAPEGSYLELPVLGPSTQRAATGKVVDLVTNPLSYALPDPEKYYGTGASVLSKLGDRGNYGDALDDLYYNSADSYAAARSVYMQNRRFNVGAADGGYDDPYADPYGSSDNDPYIADQLDPYEALSNE</sequence>
<comment type="caution">
    <text evidence="5">The sequence shown here is derived from an EMBL/GenBank/DDBJ whole genome shotgun (WGS) entry which is preliminary data.</text>
</comment>
<dbReference type="Proteomes" id="UP000248012">
    <property type="component" value="Unassembled WGS sequence"/>
</dbReference>
<keyword evidence="2 4" id="KW-0732">Signal</keyword>
<evidence type="ECO:0000256" key="4">
    <source>
        <dbReference type="SAM" id="SignalP"/>
    </source>
</evidence>
<dbReference type="PRINTS" id="PR01805">
    <property type="entry name" value="VACJLIPOPROT"/>
</dbReference>
<dbReference type="GO" id="GO:0016020">
    <property type="term" value="C:membrane"/>
    <property type="evidence" value="ECO:0007669"/>
    <property type="project" value="InterPro"/>
</dbReference>
<dbReference type="PROSITE" id="PS51257">
    <property type="entry name" value="PROKAR_LIPOPROTEIN"/>
    <property type="match status" value="1"/>
</dbReference>
<dbReference type="PANTHER" id="PTHR30035">
    <property type="entry name" value="LIPOPROTEIN VACJ-RELATED"/>
    <property type="match status" value="1"/>
</dbReference>
<dbReference type="AlphaFoldDB" id="A0A2V4MSA2"/>
<dbReference type="EMBL" id="QFVT01000008">
    <property type="protein sequence ID" value="PYC47048.1"/>
    <property type="molecule type" value="Genomic_DNA"/>
</dbReference>
<keyword evidence="5" id="KW-0449">Lipoprotein</keyword>
<dbReference type="OrthoDB" id="9785326at2"/>
<organism evidence="5 6">
    <name type="scientific">Litorivita pollutaquae</name>
    <dbReference type="NCBI Taxonomy" id="2200892"/>
    <lineage>
        <taxon>Bacteria</taxon>
        <taxon>Pseudomonadati</taxon>
        <taxon>Pseudomonadota</taxon>
        <taxon>Alphaproteobacteria</taxon>
        <taxon>Rhodobacterales</taxon>
        <taxon>Paracoccaceae</taxon>
        <taxon>Litorivita</taxon>
    </lineage>
</organism>
<protein>
    <submittedName>
        <fullName evidence="5">VacJ lipoprotein</fullName>
    </submittedName>
</protein>
<dbReference type="GO" id="GO:0120010">
    <property type="term" value="P:intermembrane phospholipid transfer"/>
    <property type="evidence" value="ECO:0007669"/>
    <property type="project" value="TreeGrafter"/>
</dbReference>
<evidence type="ECO:0000256" key="1">
    <source>
        <dbReference type="ARBA" id="ARBA00010634"/>
    </source>
</evidence>
<dbReference type="InterPro" id="IPR007428">
    <property type="entry name" value="MlaA"/>
</dbReference>
<proteinExistence type="inferred from homology"/>
<comment type="similarity">
    <text evidence="1">Belongs to the MlaA family.</text>
</comment>
<evidence type="ECO:0000313" key="6">
    <source>
        <dbReference type="Proteomes" id="UP000248012"/>
    </source>
</evidence>
<gene>
    <name evidence="5" type="ORF">DI396_12610</name>
</gene>